<dbReference type="SUPFAM" id="SSF52266">
    <property type="entry name" value="SGNH hydrolase"/>
    <property type="match status" value="1"/>
</dbReference>
<dbReference type="InterPro" id="IPR013830">
    <property type="entry name" value="SGNH_hydro"/>
</dbReference>
<dbReference type="AlphaFoldDB" id="A0A135RW70"/>
<evidence type="ECO:0000313" key="3">
    <source>
        <dbReference type="Proteomes" id="UP000070054"/>
    </source>
</evidence>
<protein>
    <submittedName>
        <fullName evidence="2">GDSL-like Lipase/Acylhydrolase</fullName>
    </submittedName>
</protein>
<proteinExistence type="predicted"/>
<dbReference type="Proteomes" id="UP000070054">
    <property type="component" value="Unassembled WGS sequence"/>
</dbReference>
<dbReference type="Gene3D" id="3.40.50.1110">
    <property type="entry name" value="SGNH hydrolase"/>
    <property type="match status" value="1"/>
</dbReference>
<sequence length="277" mass="30593">MASHAPLRFKGIRPGQGIKPGTTLRILGVGDSITVGFLSDIEGGDGNGYRLKLREDLSKDRVVFAGTETMHGTMREGYYAAWNGMTIKFMSDNIGPSLAQRPNIVLIHAGTNDMNPNPDVAREGSEPHATADRLGHLIDQVVQTCPDATVFVAKIIGCYDPVQMSNIAQFNAVIHGVVQARQSAGKHVLTVDFSTFPMNALRDGIHPTNQGYRLFGDYWYDFITQIPSDWIKEPVGDDPRRSGELRRDAPVKRRSTSLCDRLFGLFFGREPEMVSKT</sequence>
<dbReference type="CDD" id="cd01833">
    <property type="entry name" value="XynB_like"/>
    <property type="match status" value="1"/>
</dbReference>
<keyword evidence="2" id="KW-0378">Hydrolase</keyword>
<dbReference type="Pfam" id="PF13472">
    <property type="entry name" value="Lipase_GDSL_2"/>
    <property type="match status" value="1"/>
</dbReference>
<keyword evidence="3" id="KW-1185">Reference proteome</keyword>
<reference evidence="2 3" key="1">
    <citation type="submission" date="2014-02" db="EMBL/GenBank/DDBJ databases">
        <title>The genome sequence of Colletotrichum nymphaeae SA-01.</title>
        <authorList>
            <person name="Baroncelli R."/>
            <person name="Thon M.R."/>
        </authorList>
    </citation>
    <scope>NUCLEOTIDE SEQUENCE [LARGE SCALE GENOMIC DNA]</scope>
    <source>
        <strain evidence="2 3">SA-01</strain>
    </source>
</reference>
<name>A0A135RW70_9PEZI</name>
<comment type="caution">
    <text evidence="2">The sequence shown here is derived from an EMBL/GenBank/DDBJ whole genome shotgun (WGS) entry which is preliminary data.</text>
</comment>
<dbReference type="OrthoDB" id="2119228at2759"/>
<dbReference type="GO" id="GO:0004622">
    <property type="term" value="F:phosphatidylcholine lysophospholipase activity"/>
    <property type="evidence" value="ECO:0007669"/>
    <property type="project" value="TreeGrafter"/>
</dbReference>
<dbReference type="PANTHER" id="PTHR30383:SF5">
    <property type="entry name" value="SGNH HYDROLASE-TYPE ESTERASE DOMAIN-CONTAINING PROTEIN"/>
    <property type="match status" value="1"/>
</dbReference>
<accession>A0A135RW70</accession>
<evidence type="ECO:0000313" key="2">
    <source>
        <dbReference type="EMBL" id="KXH27945.1"/>
    </source>
</evidence>
<dbReference type="InterPro" id="IPR036514">
    <property type="entry name" value="SGNH_hydro_sf"/>
</dbReference>
<feature type="domain" description="SGNH hydrolase-type esterase" evidence="1">
    <location>
        <begin position="29"/>
        <end position="214"/>
    </location>
</feature>
<dbReference type="PANTHER" id="PTHR30383">
    <property type="entry name" value="THIOESTERASE 1/PROTEASE 1/LYSOPHOSPHOLIPASE L1"/>
    <property type="match status" value="1"/>
</dbReference>
<dbReference type="EMBL" id="JEMN01001747">
    <property type="protein sequence ID" value="KXH27945.1"/>
    <property type="molecule type" value="Genomic_DNA"/>
</dbReference>
<gene>
    <name evidence="2" type="ORF">CNYM01_04545</name>
</gene>
<organism evidence="2 3">
    <name type="scientific">Colletotrichum nymphaeae SA-01</name>
    <dbReference type="NCBI Taxonomy" id="1460502"/>
    <lineage>
        <taxon>Eukaryota</taxon>
        <taxon>Fungi</taxon>
        <taxon>Dikarya</taxon>
        <taxon>Ascomycota</taxon>
        <taxon>Pezizomycotina</taxon>
        <taxon>Sordariomycetes</taxon>
        <taxon>Hypocreomycetidae</taxon>
        <taxon>Glomerellales</taxon>
        <taxon>Glomerellaceae</taxon>
        <taxon>Colletotrichum</taxon>
        <taxon>Colletotrichum acutatum species complex</taxon>
    </lineage>
</organism>
<evidence type="ECO:0000259" key="1">
    <source>
        <dbReference type="Pfam" id="PF13472"/>
    </source>
</evidence>
<dbReference type="InterPro" id="IPR051532">
    <property type="entry name" value="Ester_Hydrolysis_Enzymes"/>
</dbReference>